<name>A0A160N1I6_9GAMM</name>
<dbReference type="OrthoDB" id="9808669at2"/>
<evidence type="ECO:0000256" key="2">
    <source>
        <dbReference type="ARBA" id="ARBA00005194"/>
    </source>
</evidence>
<dbReference type="PROSITE" id="PS00606">
    <property type="entry name" value="KS3_1"/>
    <property type="match status" value="1"/>
</dbReference>
<protein>
    <recommendedName>
        <fullName evidence="12">Nodulation protein E</fullName>
    </recommendedName>
    <alternativeName>
        <fullName evidence="13">Host-specificity of nodulation protein B</fullName>
    </alternativeName>
</protein>
<evidence type="ECO:0000256" key="13">
    <source>
        <dbReference type="ARBA" id="ARBA00041756"/>
    </source>
</evidence>
<evidence type="ECO:0000256" key="8">
    <source>
        <dbReference type="ARBA" id="ARBA00022692"/>
    </source>
</evidence>
<dbReference type="AlphaFoldDB" id="A0A160N1I6"/>
<evidence type="ECO:0000256" key="14">
    <source>
        <dbReference type="RuleBase" id="RU003694"/>
    </source>
</evidence>
<evidence type="ECO:0000259" key="15">
    <source>
        <dbReference type="PROSITE" id="PS52004"/>
    </source>
</evidence>
<dbReference type="InterPro" id="IPR018201">
    <property type="entry name" value="Ketoacyl_synth_AS"/>
</dbReference>
<dbReference type="InterPro" id="IPR020841">
    <property type="entry name" value="PKS_Beta-ketoAc_synthase_dom"/>
</dbReference>
<evidence type="ECO:0000256" key="5">
    <source>
        <dbReference type="ARBA" id="ARBA00022475"/>
    </source>
</evidence>
<keyword evidence="7 14" id="KW-0808">Transferase</keyword>
<keyword evidence="8" id="KW-0812">Transmembrane</keyword>
<dbReference type="SMART" id="SM00825">
    <property type="entry name" value="PKS_KS"/>
    <property type="match status" value="1"/>
</dbReference>
<dbReference type="Gene3D" id="3.40.47.10">
    <property type="match status" value="1"/>
</dbReference>
<evidence type="ECO:0000256" key="1">
    <source>
        <dbReference type="ARBA" id="ARBA00004533"/>
    </source>
</evidence>
<dbReference type="GO" id="GO:0006633">
    <property type="term" value="P:fatty acid biosynthetic process"/>
    <property type="evidence" value="ECO:0007669"/>
    <property type="project" value="UniProtKB-UniPathway"/>
</dbReference>
<evidence type="ECO:0000256" key="4">
    <source>
        <dbReference type="ARBA" id="ARBA00022458"/>
    </source>
</evidence>
<dbReference type="GO" id="GO:0004315">
    <property type="term" value="F:3-oxoacyl-[acyl-carrier-protein] synthase activity"/>
    <property type="evidence" value="ECO:0007669"/>
    <property type="project" value="InterPro"/>
</dbReference>
<dbReference type="CDD" id="cd00834">
    <property type="entry name" value="KAS_I_II"/>
    <property type="match status" value="1"/>
</dbReference>
<dbReference type="InterPro" id="IPR000794">
    <property type="entry name" value="Beta-ketoacyl_synthase"/>
</dbReference>
<dbReference type="GO" id="GO:0005886">
    <property type="term" value="C:plasma membrane"/>
    <property type="evidence" value="ECO:0007669"/>
    <property type="project" value="UniProtKB-SubCell"/>
</dbReference>
<dbReference type="InterPro" id="IPR014031">
    <property type="entry name" value="Ketoacyl_synth_C"/>
</dbReference>
<evidence type="ECO:0000256" key="6">
    <source>
        <dbReference type="ARBA" id="ARBA00022519"/>
    </source>
</evidence>
<dbReference type="InterPro" id="IPR014030">
    <property type="entry name" value="Ketoacyl_synth_N"/>
</dbReference>
<dbReference type="EMBL" id="CP014841">
    <property type="protein sequence ID" value="AND69208.1"/>
    <property type="molecule type" value="Genomic_DNA"/>
</dbReference>
<organism evidence="16 17">
    <name type="scientific">Dyella thiooxydans</name>
    <dbReference type="NCBI Taxonomy" id="445710"/>
    <lineage>
        <taxon>Bacteria</taxon>
        <taxon>Pseudomonadati</taxon>
        <taxon>Pseudomonadota</taxon>
        <taxon>Gammaproteobacteria</taxon>
        <taxon>Lysobacterales</taxon>
        <taxon>Rhodanobacteraceae</taxon>
        <taxon>Dyella</taxon>
    </lineage>
</organism>
<evidence type="ECO:0000256" key="7">
    <source>
        <dbReference type="ARBA" id="ARBA00022679"/>
    </source>
</evidence>
<keyword evidence="10" id="KW-0472">Membrane</keyword>
<evidence type="ECO:0000256" key="10">
    <source>
        <dbReference type="ARBA" id="ARBA00023136"/>
    </source>
</evidence>
<dbReference type="PATRIC" id="fig|445710.3.peg.1749"/>
<evidence type="ECO:0000256" key="12">
    <source>
        <dbReference type="ARBA" id="ARBA00039445"/>
    </source>
</evidence>
<comment type="function">
    <text evidence="11">Proposed to synthesize NOD factor fatty acyl chain. Involved in the synthesis of a highly unsaturated fatty acid moiety, which forms part of a lipo-oligosaccharide that is responsible for host specificity.</text>
</comment>
<keyword evidence="4" id="KW-0536">Nodulation</keyword>
<dbReference type="Proteomes" id="UP000077255">
    <property type="component" value="Chromosome"/>
</dbReference>
<dbReference type="InterPro" id="IPR016039">
    <property type="entry name" value="Thiolase-like"/>
</dbReference>
<comment type="pathway">
    <text evidence="2">Lipid metabolism; fatty acid biosynthesis.</text>
</comment>
<dbReference type="PANTHER" id="PTHR11712:SF352">
    <property type="entry name" value="3-OXOACYL-[ACYL-CARRIER-PROTEIN] SYNTHASE"/>
    <property type="match status" value="1"/>
</dbReference>
<accession>A0A160N1I6</accession>
<keyword evidence="9" id="KW-1133">Transmembrane helix</keyword>
<dbReference type="Pfam" id="PF00109">
    <property type="entry name" value="ketoacyl-synt"/>
    <property type="match status" value="1"/>
</dbReference>
<feature type="domain" description="Ketosynthase family 3 (KS3)" evidence="15">
    <location>
        <begin position="6"/>
        <end position="408"/>
    </location>
</feature>
<keyword evidence="17" id="KW-1185">Reference proteome</keyword>
<proteinExistence type="inferred from homology"/>
<dbReference type="PROSITE" id="PS52004">
    <property type="entry name" value="KS3_2"/>
    <property type="match status" value="1"/>
</dbReference>
<evidence type="ECO:0000256" key="3">
    <source>
        <dbReference type="ARBA" id="ARBA00008467"/>
    </source>
</evidence>
<comment type="similarity">
    <text evidence="3 14">Belongs to the thiolase-like superfamily. Beta-ketoacyl-ACP synthases family.</text>
</comment>
<dbReference type="NCBIfam" id="NF005589">
    <property type="entry name" value="PRK07314.1"/>
    <property type="match status" value="1"/>
</dbReference>
<gene>
    <name evidence="16" type="ORF">ATSB10_17540</name>
</gene>
<keyword evidence="5" id="KW-1003">Cell membrane</keyword>
<dbReference type="Pfam" id="PF02801">
    <property type="entry name" value="Ketoacyl-synt_C"/>
    <property type="match status" value="1"/>
</dbReference>
<reference evidence="16 17" key="1">
    <citation type="submission" date="2016-02" db="EMBL/GenBank/DDBJ databases">
        <title>Complete genome sequencing and analysis of ATSB10, Dyella thiooxydans isolated from rhizosphere soil of sunflower (Helianthus annuus L.).</title>
        <authorList>
            <person name="Lee Y."/>
            <person name="Hwangbo K."/>
            <person name="Chung H."/>
            <person name="Yoo J."/>
            <person name="Kim K.Y."/>
            <person name="Sa T.M."/>
            <person name="Um Y."/>
            <person name="Madhaiyan M."/>
        </authorList>
    </citation>
    <scope>NUCLEOTIDE SEQUENCE [LARGE SCALE GENOMIC DNA]</scope>
    <source>
        <strain evidence="16 17">ATSB10</strain>
    </source>
</reference>
<sequence length="409" mass="41712">MTEVDSRAIAITGMGAISAFGEGAEALWSGLREGQSGIRPLRHERAADLRVRIAAQVPESFDPAAHFGERALPMLDRASQFALFAANEAIVQSGLDFAAGGLGGRTGVVVGTGVGGETTQDEQSRRLYAENATRLHPLTIVRLMINAPASQISMAHGLRGPSFAVASACASTNHAIAQAALMIRAGLIDVAVAGGTEACLSYGALRAWEAMRVLADDTCRPFSANRRGLVLGEGAGVFVLESMAHARARGAHILGVLAGVGMSADAGDIVAPDPAGSGSAMTQALADAGLSPEDIDYINAHGTGTPANDPTETRAIHAVFGAHAPKLAVSSTKSMHGHALGASGALELVAVLGALRDGVVPPTANLDVADPACDLDYVPNQPRALKVRAALSNSFAFGGLNAVLAVRAA</sequence>
<dbReference type="PANTHER" id="PTHR11712">
    <property type="entry name" value="POLYKETIDE SYNTHASE-RELATED"/>
    <property type="match status" value="1"/>
</dbReference>
<keyword evidence="6" id="KW-0997">Cell inner membrane</keyword>
<evidence type="ECO:0000256" key="9">
    <source>
        <dbReference type="ARBA" id="ARBA00022989"/>
    </source>
</evidence>
<dbReference type="SUPFAM" id="SSF53901">
    <property type="entry name" value="Thiolase-like"/>
    <property type="match status" value="2"/>
</dbReference>
<evidence type="ECO:0000313" key="17">
    <source>
        <dbReference type="Proteomes" id="UP000077255"/>
    </source>
</evidence>
<evidence type="ECO:0000313" key="16">
    <source>
        <dbReference type="EMBL" id="AND69208.1"/>
    </source>
</evidence>
<dbReference type="KEGG" id="dtx:ATSB10_17540"/>
<dbReference type="UniPathway" id="UPA00094"/>
<comment type="subcellular location">
    <subcellularLocation>
        <location evidence="1">Cell inner membrane</location>
    </subcellularLocation>
</comment>
<dbReference type="STRING" id="445710.ATSB10_17540"/>
<evidence type="ECO:0000256" key="11">
    <source>
        <dbReference type="ARBA" id="ARBA00037576"/>
    </source>
</evidence>